<dbReference type="AlphaFoldDB" id="A0A1I6ZI65"/>
<name>A0A1I6ZI65_9RHOB</name>
<sequence length="171" mass="18440">MKTTLTILLATSLALSACGWRDSRINPSNWGPGESVDVANPSAVNPLIPAKRQGLFSRSKDDAADNSVLIASVTKLSIEQTPAGSIILAEGLASRQGVYGAELRPTDPGSEVKDGVLQLEFRVSYPEYNTPVGSDRTRQVVEAYSVTSQQMRGVHQVQVRGAQNAMESRRR</sequence>
<dbReference type="PROSITE" id="PS51257">
    <property type="entry name" value="PROKAR_LIPOPROTEIN"/>
    <property type="match status" value="1"/>
</dbReference>
<evidence type="ECO:0000313" key="2">
    <source>
        <dbReference type="Proteomes" id="UP000182466"/>
    </source>
</evidence>
<evidence type="ECO:0000313" key="1">
    <source>
        <dbReference type="EMBL" id="SFT62364.1"/>
    </source>
</evidence>
<reference evidence="1 2" key="1">
    <citation type="submission" date="2016-10" db="EMBL/GenBank/DDBJ databases">
        <authorList>
            <person name="de Groot N.N."/>
        </authorList>
    </citation>
    <scope>NUCLEOTIDE SEQUENCE [LARGE SCALE GENOMIC DNA]</scope>
    <source>
        <strain evidence="1 2">CGMCC 1.10959</strain>
    </source>
</reference>
<protein>
    <recommendedName>
        <fullName evidence="3">Lipoprotein</fullName>
    </recommendedName>
</protein>
<evidence type="ECO:0008006" key="3">
    <source>
        <dbReference type="Google" id="ProtNLM"/>
    </source>
</evidence>
<accession>A0A1I6ZI65</accession>
<dbReference type="RefSeq" id="WP_027261537.1">
    <property type="nucleotide sequence ID" value="NZ_FPAW01000004.1"/>
</dbReference>
<dbReference type="EMBL" id="FPAW01000004">
    <property type="protein sequence ID" value="SFT62364.1"/>
    <property type="molecule type" value="Genomic_DNA"/>
</dbReference>
<dbReference type="STRING" id="999627.SAMN05216236_104125"/>
<proteinExistence type="predicted"/>
<organism evidence="1 2">
    <name type="scientific">Sedimentitalea nanhaiensis</name>
    <dbReference type="NCBI Taxonomy" id="999627"/>
    <lineage>
        <taxon>Bacteria</taxon>
        <taxon>Pseudomonadati</taxon>
        <taxon>Pseudomonadota</taxon>
        <taxon>Alphaproteobacteria</taxon>
        <taxon>Rhodobacterales</taxon>
        <taxon>Paracoccaceae</taxon>
        <taxon>Sedimentitalea</taxon>
    </lineage>
</organism>
<dbReference type="eggNOG" id="ENOG5032YYC">
    <property type="taxonomic scope" value="Bacteria"/>
</dbReference>
<gene>
    <name evidence="1" type="ORF">SAMN05216236_104125</name>
</gene>
<dbReference type="Proteomes" id="UP000182466">
    <property type="component" value="Unassembled WGS sequence"/>
</dbReference>
<keyword evidence="2" id="KW-1185">Reference proteome</keyword>